<name>A0A4S8M017_DENBC</name>
<feature type="region of interest" description="Disordered" evidence="1">
    <location>
        <begin position="342"/>
        <end position="367"/>
    </location>
</feature>
<organism evidence="2 3">
    <name type="scientific">Dendrothele bispora (strain CBS 962.96)</name>
    <dbReference type="NCBI Taxonomy" id="1314807"/>
    <lineage>
        <taxon>Eukaryota</taxon>
        <taxon>Fungi</taxon>
        <taxon>Dikarya</taxon>
        <taxon>Basidiomycota</taxon>
        <taxon>Agaricomycotina</taxon>
        <taxon>Agaricomycetes</taxon>
        <taxon>Agaricomycetidae</taxon>
        <taxon>Agaricales</taxon>
        <taxon>Agaricales incertae sedis</taxon>
        <taxon>Dendrothele</taxon>
    </lineage>
</organism>
<feature type="region of interest" description="Disordered" evidence="1">
    <location>
        <begin position="1052"/>
        <end position="1116"/>
    </location>
</feature>
<feature type="compositionally biased region" description="Basic and acidic residues" evidence="1">
    <location>
        <begin position="950"/>
        <end position="969"/>
    </location>
</feature>
<feature type="compositionally biased region" description="Polar residues" evidence="1">
    <location>
        <begin position="89"/>
        <end position="106"/>
    </location>
</feature>
<dbReference type="EMBL" id="ML179205">
    <property type="protein sequence ID" value="THU95210.1"/>
    <property type="molecule type" value="Genomic_DNA"/>
</dbReference>
<feature type="compositionally biased region" description="Low complexity" evidence="1">
    <location>
        <begin position="348"/>
        <end position="367"/>
    </location>
</feature>
<feature type="region of interest" description="Disordered" evidence="1">
    <location>
        <begin position="86"/>
        <end position="135"/>
    </location>
</feature>
<dbReference type="Proteomes" id="UP000297245">
    <property type="component" value="Unassembled WGS sequence"/>
</dbReference>
<feature type="compositionally biased region" description="Basic and acidic residues" evidence="1">
    <location>
        <begin position="740"/>
        <end position="758"/>
    </location>
</feature>
<reference evidence="2 3" key="1">
    <citation type="journal article" date="2019" name="Nat. Ecol. Evol.">
        <title>Megaphylogeny resolves global patterns of mushroom evolution.</title>
        <authorList>
            <person name="Varga T."/>
            <person name="Krizsan K."/>
            <person name="Foldi C."/>
            <person name="Dima B."/>
            <person name="Sanchez-Garcia M."/>
            <person name="Sanchez-Ramirez S."/>
            <person name="Szollosi G.J."/>
            <person name="Szarkandi J.G."/>
            <person name="Papp V."/>
            <person name="Albert L."/>
            <person name="Andreopoulos W."/>
            <person name="Angelini C."/>
            <person name="Antonin V."/>
            <person name="Barry K.W."/>
            <person name="Bougher N.L."/>
            <person name="Buchanan P."/>
            <person name="Buyck B."/>
            <person name="Bense V."/>
            <person name="Catcheside P."/>
            <person name="Chovatia M."/>
            <person name="Cooper J."/>
            <person name="Damon W."/>
            <person name="Desjardin D."/>
            <person name="Finy P."/>
            <person name="Geml J."/>
            <person name="Haridas S."/>
            <person name="Hughes K."/>
            <person name="Justo A."/>
            <person name="Karasinski D."/>
            <person name="Kautmanova I."/>
            <person name="Kiss B."/>
            <person name="Kocsube S."/>
            <person name="Kotiranta H."/>
            <person name="LaButti K.M."/>
            <person name="Lechner B.E."/>
            <person name="Liimatainen K."/>
            <person name="Lipzen A."/>
            <person name="Lukacs Z."/>
            <person name="Mihaltcheva S."/>
            <person name="Morgado L.N."/>
            <person name="Niskanen T."/>
            <person name="Noordeloos M.E."/>
            <person name="Ohm R.A."/>
            <person name="Ortiz-Santana B."/>
            <person name="Ovrebo C."/>
            <person name="Racz N."/>
            <person name="Riley R."/>
            <person name="Savchenko A."/>
            <person name="Shiryaev A."/>
            <person name="Soop K."/>
            <person name="Spirin V."/>
            <person name="Szebenyi C."/>
            <person name="Tomsovsky M."/>
            <person name="Tulloss R.E."/>
            <person name="Uehling J."/>
            <person name="Grigoriev I.V."/>
            <person name="Vagvolgyi C."/>
            <person name="Papp T."/>
            <person name="Martin F.M."/>
            <person name="Miettinen O."/>
            <person name="Hibbett D.S."/>
            <person name="Nagy L.G."/>
        </authorList>
    </citation>
    <scope>NUCLEOTIDE SEQUENCE [LARGE SCALE GENOMIC DNA]</scope>
    <source>
        <strain evidence="2 3">CBS 962.96</strain>
    </source>
</reference>
<dbReference type="AlphaFoldDB" id="A0A4S8M017"/>
<feature type="region of interest" description="Disordered" evidence="1">
    <location>
        <begin position="641"/>
        <end position="869"/>
    </location>
</feature>
<sequence length="1183" mass="127910">MSLQHHNRLKPQTSPICDNLPNAIDNHALQRDTTPQRNDTSSSTPTPQSFLSKPLATLNHTLRRMFSSSLLTSSGLSTVFRGEVDRDTCSTSRTEPSIQSKQTQVTPFGVGSQPMSRSPISSVPSTNILPPFNQPVRSSRAASRAAMLSLLRKEQQKGDDEAATTTIMTEAHHQDLLSSFSSVSFESFDLDGLSWTNSALKRQMWQFASVRRKVTAGSLRHTASEPDLLVSTSDMRYDAQGVNNQSEIAALGSPRARNDTAWDWEEDKEDKDQTIRASTSSATRSFPAGPMDYGESPMGVDTSWRMRLTAAGTDALRSSVRSLYSPSLHVLSSFSIPFATPSQLAPNSGPSQDSSRSRHSSSGISDLSDLEEDICAKSFASLFVSRSEQNDNVEQDAMSSGDDLESQTGYIGDNEWESFPSILFTDDDAELDIMKPTLDGMVIFDGDEHEFTVDADILEPEPEIETNTGRDELDTGTSTTQEKASLYTTGVANEVRRTRSNSLQVQPLVVQVWVEKESEDETVSDYTTGLVQEVRRTRSNSLAVQPPLFVTHVKQETVKLDEKSIEVRVEVEEEVEDDKAATFAAGVISEVTRSRSNSLVEVRIQREVISDSEVMPRITSPLSIGAGPSERLPHRTLSYQSTYTHSHRDTSSSPPINSVASSTSPATPTTSSIAPVRSPWVRPLSSKSRLRAKPSSGIASRSIIGGGGVNSKTRPIIADRLKPSKTRTPAADASLDLSDGEFKSKPRLETGPRQDFPKTRKRRESAPVTKMGSKDSIPTGGALLSSGEPKIRATTSLEVSPAAKTGQRQDIADSAPSTPARYVFTSSDDEESVETDLEGGAVMRRSPISPRTRKTSAPRVLGGNSPPTLGGVAVYPSFEIYRPVREEDRSSLSPHSGKVSSPQVLTNSLLASEVAIYPRFEIYSPVRDSEEEEDDDDQKATIKPRKSQGHQHDMAWIRQEDTEKSTTGRAHPELDVLHSVNVDSLTTSSRALVPSPFVKSKEELKLVTLACGLASPTALTPTPSLMGNNKHGNSNPSSSYFSLDVGAPPSVYPSPSWSSQIPVSQSPLPNRSPVSSRSVSANSNLLGIPGSSSASAVDNHTAGTISPPPQPMSPPAPPTLALVTASRSVGSNPGGSAGLRTVSSFTGSSSQLGPPVTGHQYVEPEQLPLYPYPEYSLTFSYFP</sequence>
<feature type="compositionally biased region" description="Low complexity" evidence="1">
    <location>
        <begin position="276"/>
        <end position="285"/>
    </location>
</feature>
<feature type="region of interest" description="Disordered" evidence="1">
    <location>
        <begin position="253"/>
        <end position="294"/>
    </location>
</feature>
<evidence type="ECO:0000256" key="1">
    <source>
        <dbReference type="SAM" id="MobiDB-lite"/>
    </source>
</evidence>
<gene>
    <name evidence="2" type="ORF">K435DRAFT_966562</name>
</gene>
<feature type="compositionally biased region" description="Pro residues" evidence="1">
    <location>
        <begin position="1106"/>
        <end position="1116"/>
    </location>
</feature>
<feature type="compositionally biased region" description="Polar residues" evidence="1">
    <location>
        <begin position="31"/>
        <end position="51"/>
    </location>
</feature>
<feature type="compositionally biased region" description="Low complexity" evidence="1">
    <location>
        <begin position="1066"/>
        <end position="1086"/>
    </location>
</feature>
<feature type="region of interest" description="Disordered" evidence="1">
    <location>
        <begin position="1022"/>
        <end position="1041"/>
    </location>
</feature>
<feature type="region of interest" description="Disordered" evidence="1">
    <location>
        <begin position="390"/>
        <end position="413"/>
    </location>
</feature>
<keyword evidence="3" id="KW-1185">Reference proteome</keyword>
<evidence type="ECO:0000313" key="2">
    <source>
        <dbReference type="EMBL" id="THU95210.1"/>
    </source>
</evidence>
<accession>A0A4S8M017</accession>
<feature type="region of interest" description="Disordered" evidence="1">
    <location>
        <begin position="1"/>
        <end position="53"/>
    </location>
</feature>
<feature type="compositionally biased region" description="Acidic residues" evidence="1">
    <location>
        <begin position="827"/>
        <end position="837"/>
    </location>
</feature>
<feature type="region of interest" description="Disordered" evidence="1">
    <location>
        <begin position="926"/>
        <end position="969"/>
    </location>
</feature>
<protein>
    <submittedName>
        <fullName evidence="2">Uncharacterized protein</fullName>
    </submittedName>
</protein>
<feature type="compositionally biased region" description="Polar residues" evidence="1">
    <location>
        <begin position="113"/>
        <end position="128"/>
    </location>
</feature>
<feature type="compositionally biased region" description="Polar residues" evidence="1">
    <location>
        <begin position="1090"/>
        <end position="1104"/>
    </location>
</feature>
<proteinExistence type="predicted"/>
<feature type="compositionally biased region" description="Low complexity" evidence="1">
    <location>
        <begin position="651"/>
        <end position="676"/>
    </location>
</feature>
<evidence type="ECO:0000313" key="3">
    <source>
        <dbReference type="Proteomes" id="UP000297245"/>
    </source>
</evidence>